<evidence type="ECO:0000313" key="2">
    <source>
        <dbReference type="Proteomes" id="UP000029556"/>
    </source>
</evidence>
<proteinExistence type="predicted"/>
<dbReference type="AlphaFoldDB" id="A0A095ZMQ8"/>
<comment type="caution">
    <text evidence="1">The sequence shown here is derived from an EMBL/GenBank/DDBJ whole genome shotgun (WGS) entry which is preliminary data.</text>
</comment>
<gene>
    <name evidence="1" type="ORF">HMPREF2137_02935</name>
</gene>
<reference evidence="1 2" key="1">
    <citation type="submission" date="2014-07" db="EMBL/GenBank/DDBJ databases">
        <authorList>
            <person name="McCorrison J."/>
            <person name="Sanka R."/>
            <person name="Torralba M."/>
            <person name="Gillis M."/>
            <person name="Haft D.H."/>
            <person name="Methe B."/>
            <person name="Sutton G."/>
            <person name="Nelson K.E."/>
        </authorList>
    </citation>
    <scope>NUCLEOTIDE SEQUENCE [LARGE SCALE GENOMIC DNA]</scope>
    <source>
        <strain evidence="1 2">DNF00853</strain>
    </source>
</reference>
<protein>
    <submittedName>
        <fullName evidence="1">Uncharacterized protein</fullName>
    </submittedName>
</protein>
<name>A0A095ZMQ8_9BACT</name>
<dbReference type="EMBL" id="JRNN01000032">
    <property type="protein sequence ID" value="KGF36075.1"/>
    <property type="molecule type" value="Genomic_DNA"/>
</dbReference>
<organism evidence="1 2">
    <name type="scientific">Hoylesella buccalis DNF00853</name>
    <dbReference type="NCBI Taxonomy" id="1401074"/>
    <lineage>
        <taxon>Bacteria</taxon>
        <taxon>Pseudomonadati</taxon>
        <taxon>Bacteroidota</taxon>
        <taxon>Bacteroidia</taxon>
        <taxon>Bacteroidales</taxon>
        <taxon>Prevotellaceae</taxon>
        <taxon>Hoylesella</taxon>
    </lineage>
</organism>
<accession>A0A095ZMQ8</accession>
<evidence type="ECO:0000313" key="1">
    <source>
        <dbReference type="EMBL" id="KGF36075.1"/>
    </source>
</evidence>
<dbReference type="Proteomes" id="UP000029556">
    <property type="component" value="Unassembled WGS sequence"/>
</dbReference>
<sequence>MTSYILEDFLLQYNTYKLIMNKNCIKKIWCTDLGLSPFSNNQFYNILECIIIGWKLIPMPNKSEYKPHLVIYPLWENTFNKCMDSPLLLTPMKHKGIDLCVSYDEEKENVHQITAYCSKIIELGKDIRSATFISYLKENFNNPNIKSNFLLQIKLFRLLYGIYLYLDKMELAENIYTTLKHESCLWDKEIFYYWYGKLDTWINSMSNLKNNRELFIANIQKNSKEKKILNIKRISFM</sequence>